<dbReference type="SUPFAM" id="SSF46626">
    <property type="entry name" value="Cytochrome c"/>
    <property type="match status" value="2"/>
</dbReference>
<accession>A0A7U6GGZ9</accession>
<dbReference type="Gene3D" id="1.10.760.10">
    <property type="entry name" value="Cytochrome c-like domain"/>
    <property type="match status" value="2"/>
</dbReference>
<dbReference type="Proteomes" id="UP000031631">
    <property type="component" value="Chromosome"/>
</dbReference>
<evidence type="ECO:0000256" key="3">
    <source>
        <dbReference type="ARBA" id="ARBA00022723"/>
    </source>
</evidence>
<dbReference type="KEGG" id="tbn:TBH_C0511"/>
<sequence>MQAMSKGILEHLASPLKGKTISPFVAGVLIMSFSAPSLAVNTDPDEFEAAIKLKPNVENGKKLYKASCITCHGPEGWGVAGSGYPQIAGQLKNVIIKQLADFRAGNRDNPIMRAFASRRSLGGAQEIADVAAYVASKPMTPNNEQGFPMHLEEGKRIYDKMCADCHGKNGEGDPEDHVPRIQGQHYSYLSRQFNWIRNGRRRNGDEKMIKQIKNFTPPEQVAVLSYVASLKPRNVAPPGWRNHDFDHFDRSWRPVRIR</sequence>
<proteinExistence type="predicted"/>
<evidence type="ECO:0000256" key="5">
    <source>
        <dbReference type="ARBA" id="ARBA00023004"/>
    </source>
</evidence>
<dbReference type="InterPro" id="IPR009056">
    <property type="entry name" value="Cyt_c-like_dom"/>
</dbReference>
<feature type="domain" description="Cytochrome c" evidence="7">
    <location>
        <begin position="55"/>
        <end position="138"/>
    </location>
</feature>
<dbReference type="InterPro" id="IPR050597">
    <property type="entry name" value="Cytochrome_c_Oxidase_Subunit"/>
</dbReference>
<gene>
    <name evidence="8" type="ORF">TBH_C0511</name>
</gene>
<evidence type="ECO:0000256" key="6">
    <source>
        <dbReference type="PROSITE-ProRule" id="PRU00433"/>
    </source>
</evidence>
<keyword evidence="4" id="KW-0249">Electron transport</keyword>
<keyword evidence="2 6" id="KW-0349">Heme</keyword>
<name>A0A7U6GGZ9_9GAMM</name>
<dbReference type="InterPro" id="IPR036909">
    <property type="entry name" value="Cyt_c-like_dom_sf"/>
</dbReference>
<evidence type="ECO:0000256" key="4">
    <source>
        <dbReference type="ARBA" id="ARBA00022982"/>
    </source>
</evidence>
<evidence type="ECO:0000259" key="7">
    <source>
        <dbReference type="PROSITE" id="PS51007"/>
    </source>
</evidence>
<reference evidence="8 9" key="1">
    <citation type="journal article" date="2014" name="PLoS ONE">
        <title>Physiological and genomic features of a novel sulfur-oxidizing gammaproteobacterium belonging to a previously uncultivated symbiotic lineage isolated from a hydrothermal vent.</title>
        <authorList>
            <person name="Nunoura T."/>
            <person name="Takaki Y."/>
            <person name="Kazama H."/>
            <person name="Kakuta J."/>
            <person name="Shimamura S."/>
            <person name="Makita H."/>
            <person name="Hirai M."/>
            <person name="Miyazaki M."/>
            <person name="Takai K."/>
        </authorList>
    </citation>
    <scope>NUCLEOTIDE SEQUENCE [LARGE SCALE GENOMIC DNA]</scope>
    <source>
        <strain evidence="8 9">Hiromi1</strain>
    </source>
</reference>
<keyword evidence="3 6" id="KW-0479">Metal-binding</keyword>
<evidence type="ECO:0000256" key="2">
    <source>
        <dbReference type="ARBA" id="ARBA00022617"/>
    </source>
</evidence>
<protein>
    <submittedName>
        <fullName evidence="8">Cytochrome c family protein</fullName>
    </submittedName>
</protein>
<keyword evidence="1" id="KW-0813">Transport</keyword>
<dbReference type="PANTHER" id="PTHR33751:SF9">
    <property type="entry name" value="CYTOCHROME C4"/>
    <property type="match status" value="1"/>
</dbReference>
<dbReference type="PANTHER" id="PTHR33751">
    <property type="entry name" value="CBB3-TYPE CYTOCHROME C OXIDASE SUBUNIT FIXP"/>
    <property type="match status" value="1"/>
</dbReference>
<dbReference type="GO" id="GO:0009055">
    <property type="term" value="F:electron transfer activity"/>
    <property type="evidence" value="ECO:0007669"/>
    <property type="project" value="InterPro"/>
</dbReference>
<dbReference type="EMBL" id="AP012273">
    <property type="protein sequence ID" value="BAO43456.1"/>
    <property type="molecule type" value="Genomic_DNA"/>
</dbReference>
<dbReference type="AlphaFoldDB" id="A0A7U6GGZ9"/>
<organism evidence="8 9">
    <name type="scientific">Thiolapillus brandeum</name>
    <dbReference type="NCBI Taxonomy" id="1076588"/>
    <lineage>
        <taxon>Bacteria</taxon>
        <taxon>Pseudomonadati</taxon>
        <taxon>Pseudomonadota</taxon>
        <taxon>Gammaproteobacteria</taxon>
        <taxon>Chromatiales</taxon>
        <taxon>Sedimenticolaceae</taxon>
        <taxon>Thiolapillus</taxon>
    </lineage>
</organism>
<keyword evidence="5 6" id="KW-0408">Iron</keyword>
<keyword evidence="9" id="KW-1185">Reference proteome</keyword>
<feature type="domain" description="Cytochrome c" evidence="7">
    <location>
        <begin position="149"/>
        <end position="231"/>
    </location>
</feature>
<dbReference type="Pfam" id="PF00034">
    <property type="entry name" value="Cytochrom_C"/>
    <property type="match status" value="2"/>
</dbReference>
<dbReference type="GO" id="GO:0020037">
    <property type="term" value="F:heme binding"/>
    <property type="evidence" value="ECO:0007669"/>
    <property type="project" value="InterPro"/>
</dbReference>
<evidence type="ECO:0000313" key="9">
    <source>
        <dbReference type="Proteomes" id="UP000031631"/>
    </source>
</evidence>
<dbReference type="PROSITE" id="PS51007">
    <property type="entry name" value="CYTC"/>
    <property type="match status" value="2"/>
</dbReference>
<evidence type="ECO:0000313" key="8">
    <source>
        <dbReference type="EMBL" id="BAO43456.1"/>
    </source>
</evidence>
<evidence type="ECO:0000256" key="1">
    <source>
        <dbReference type="ARBA" id="ARBA00022448"/>
    </source>
</evidence>
<dbReference type="GO" id="GO:0046872">
    <property type="term" value="F:metal ion binding"/>
    <property type="evidence" value="ECO:0007669"/>
    <property type="project" value="UniProtKB-KW"/>
</dbReference>